<feature type="transmembrane region" description="Helical" evidence="1">
    <location>
        <begin position="63"/>
        <end position="88"/>
    </location>
</feature>
<dbReference type="Proteomes" id="UP000572212">
    <property type="component" value="Unassembled WGS sequence"/>
</dbReference>
<feature type="transmembrane region" description="Helical" evidence="1">
    <location>
        <begin position="21"/>
        <end position="43"/>
    </location>
</feature>
<evidence type="ECO:0000313" key="3">
    <source>
        <dbReference type="EMBL" id="MBB6512628.1"/>
    </source>
</evidence>
<feature type="transmembrane region" description="Helical" evidence="1">
    <location>
        <begin position="345"/>
        <end position="365"/>
    </location>
</feature>
<keyword evidence="1" id="KW-0472">Membrane</keyword>
<evidence type="ECO:0000259" key="2">
    <source>
        <dbReference type="Pfam" id="PF04235"/>
    </source>
</evidence>
<feature type="transmembrane region" description="Helical" evidence="1">
    <location>
        <begin position="246"/>
        <end position="268"/>
    </location>
</feature>
<dbReference type="InterPro" id="IPR052529">
    <property type="entry name" value="Bact_Transport_Assoc"/>
</dbReference>
<accession>A0A841RPP5</accession>
<keyword evidence="1" id="KW-0812">Transmembrane</keyword>
<feature type="transmembrane region" description="Helical" evidence="1">
    <location>
        <begin position="123"/>
        <end position="138"/>
    </location>
</feature>
<name>A0A841RPP5_9BACI</name>
<dbReference type="RefSeq" id="WP_184246192.1">
    <property type="nucleotide sequence ID" value="NZ_BAAACU010000028.1"/>
</dbReference>
<feature type="domain" description="DUF418" evidence="2">
    <location>
        <begin position="231"/>
        <end position="384"/>
    </location>
</feature>
<dbReference type="AlphaFoldDB" id="A0A841RPP5"/>
<feature type="transmembrane region" description="Helical" evidence="1">
    <location>
        <begin position="145"/>
        <end position="167"/>
    </location>
</feature>
<feature type="transmembrane region" description="Helical" evidence="1">
    <location>
        <begin position="100"/>
        <end position="117"/>
    </location>
</feature>
<feature type="transmembrane region" description="Helical" evidence="1">
    <location>
        <begin position="280"/>
        <end position="298"/>
    </location>
</feature>
<gene>
    <name evidence="3" type="ORF">GGQ92_001414</name>
</gene>
<dbReference type="InterPro" id="IPR007349">
    <property type="entry name" value="DUF418"/>
</dbReference>
<feature type="transmembrane region" description="Helical" evidence="1">
    <location>
        <begin position="212"/>
        <end position="234"/>
    </location>
</feature>
<dbReference type="PANTHER" id="PTHR30590:SF2">
    <property type="entry name" value="INNER MEMBRANE PROTEIN"/>
    <property type="match status" value="1"/>
</dbReference>
<comment type="caution">
    <text evidence="3">The sequence shown here is derived from an EMBL/GenBank/DDBJ whole genome shotgun (WGS) entry which is preliminary data.</text>
</comment>
<dbReference type="PANTHER" id="PTHR30590">
    <property type="entry name" value="INNER MEMBRANE PROTEIN"/>
    <property type="match status" value="1"/>
</dbReference>
<sequence>MQELQPLTVSKRLPWIDTARGFAILGIFLVNIATFNSPYFLYGDGQNMWGPNQSTLWQSIIDIFVQASFYSLFSFLFGFGMYIIYSNLQAKQIEKPNTILVKRLFILLGIGMIHAFLIWHGDILISYAIIGFLLLLFMKQSNTSLLVWSLCLMLIPTVMLSALLFLATALAPNESLIQQAAVEASFQNYGNGSWGDILGQNMTDWLYANNPFQLFFIICNLLPIFLLGLMFARNKWLHDIQGNKKFLMKIWLITLGLFILFKAGPYAIGNPFWFSLFQDSIGGTASAIFYCISIAFIYSYAKQFFDLIGNVGKMALSNYLFQSIISVFCFYSIGLGWYGELSMEQTLVFVLVVYILQVILSTLWLKRFERGPVEWIWRRLIYGKPIPFIRKDKLAS</sequence>
<dbReference type="Pfam" id="PF04235">
    <property type="entry name" value="DUF418"/>
    <property type="match status" value="1"/>
</dbReference>
<proteinExistence type="predicted"/>
<evidence type="ECO:0000313" key="4">
    <source>
        <dbReference type="Proteomes" id="UP000572212"/>
    </source>
</evidence>
<dbReference type="EMBL" id="JACHON010000004">
    <property type="protein sequence ID" value="MBB6512628.1"/>
    <property type="molecule type" value="Genomic_DNA"/>
</dbReference>
<organism evidence="3 4">
    <name type="scientific">Gracilibacillus halotolerans</name>
    <dbReference type="NCBI Taxonomy" id="74386"/>
    <lineage>
        <taxon>Bacteria</taxon>
        <taxon>Bacillati</taxon>
        <taxon>Bacillota</taxon>
        <taxon>Bacilli</taxon>
        <taxon>Bacillales</taxon>
        <taxon>Bacillaceae</taxon>
        <taxon>Gracilibacillus</taxon>
    </lineage>
</organism>
<feature type="transmembrane region" description="Helical" evidence="1">
    <location>
        <begin position="319"/>
        <end position="339"/>
    </location>
</feature>
<protein>
    <recommendedName>
        <fullName evidence="2">DUF418 domain-containing protein</fullName>
    </recommendedName>
</protein>
<keyword evidence="1" id="KW-1133">Transmembrane helix</keyword>
<evidence type="ECO:0000256" key="1">
    <source>
        <dbReference type="SAM" id="Phobius"/>
    </source>
</evidence>
<reference evidence="3 4" key="1">
    <citation type="submission" date="2020-08" db="EMBL/GenBank/DDBJ databases">
        <title>Genomic Encyclopedia of Type Strains, Phase IV (KMG-IV): sequencing the most valuable type-strain genomes for metagenomic binning, comparative biology and taxonomic classification.</title>
        <authorList>
            <person name="Goeker M."/>
        </authorList>
    </citation>
    <scope>NUCLEOTIDE SEQUENCE [LARGE SCALE GENOMIC DNA]</scope>
    <source>
        <strain evidence="3 4">DSM 11805</strain>
    </source>
</reference>
<keyword evidence="4" id="KW-1185">Reference proteome</keyword>